<dbReference type="InterPro" id="IPR017938">
    <property type="entry name" value="Riboflavin_synthase-like_b-brl"/>
</dbReference>
<evidence type="ECO:0000256" key="2">
    <source>
        <dbReference type="ARBA" id="ARBA00022630"/>
    </source>
</evidence>
<dbReference type="PROSITE" id="PS51085">
    <property type="entry name" value="2FE2S_FER_2"/>
    <property type="match status" value="1"/>
</dbReference>
<keyword evidence="3" id="KW-0001">2Fe-2S</keyword>
<dbReference type="Pfam" id="PF00175">
    <property type="entry name" value="NAD_binding_1"/>
    <property type="match status" value="1"/>
</dbReference>
<protein>
    <submittedName>
        <fullName evidence="10">PDR/VanB family oxidoreductase</fullName>
    </submittedName>
</protein>
<dbReference type="InterPro" id="IPR001433">
    <property type="entry name" value="OxRdtase_FAD/NAD-bd"/>
</dbReference>
<dbReference type="InterPro" id="IPR001041">
    <property type="entry name" value="2Fe-2S_ferredoxin-type"/>
</dbReference>
<keyword evidence="5" id="KW-0560">Oxidoreductase</keyword>
<dbReference type="RefSeq" id="WP_031052334.1">
    <property type="nucleotide sequence ID" value="NZ_JBHSPX010000004.1"/>
</dbReference>
<evidence type="ECO:0000313" key="10">
    <source>
        <dbReference type="EMBL" id="MFC6064045.1"/>
    </source>
</evidence>
<dbReference type="SUPFAM" id="SSF54292">
    <property type="entry name" value="2Fe-2S ferredoxin-like"/>
    <property type="match status" value="1"/>
</dbReference>
<proteinExistence type="predicted"/>
<dbReference type="Pfam" id="PF00111">
    <property type="entry name" value="Fer2"/>
    <property type="match status" value="1"/>
</dbReference>
<dbReference type="PRINTS" id="PR00409">
    <property type="entry name" value="PHDIOXRDTASE"/>
</dbReference>
<evidence type="ECO:0000256" key="3">
    <source>
        <dbReference type="ARBA" id="ARBA00022714"/>
    </source>
</evidence>
<dbReference type="InterPro" id="IPR006058">
    <property type="entry name" value="2Fe2S_fd_BS"/>
</dbReference>
<comment type="cofactor">
    <cofactor evidence="1">
        <name>FAD</name>
        <dbReference type="ChEBI" id="CHEBI:57692"/>
    </cofactor>
</comment>
<gene>
    <name evidence="10" type="ORF">ACFP4F_16015</name>
</gene>
<dbReference type="InterPro" id="IPR012675">
    <property type="entry name" value="Beta-grasp_dom_sf"/>
</dbReference>
<dbReference type="InterPro" id="IPR050415">
    <property type="entry name" value="MRET"/>
</dbReference>
<evidence type="ECO:0000256" key="6">
    <source>
        <dbReference type="ARBA" id="ARBA00023004"/>
    </source>
</evidence>
<dbReference type="PANTHER" id="PTHR47354:SF1">
    <property type="entry name" value="CARNITINE MONOOXYGENASE REDUCTASE SUBUNIT"/>
    <property type="match status" value="1"/>
</dbReference>
<dbReference type="CDD" id="cd06185">
    <property type="entry name" value="PDR_like"/>
    <property type="match status" value="1"/>
</dbReference>
<dbReference type="PANTHER" id="PTHR47354">
    <property type="entry name" value="NADH OXIDOREDUCTASE HCR"/>
    <property type="match status" value="1"/>
</dbReference>
<evidence type="ECO:0000256" key="1">
    <source>
        <dbReference type="ARBA" id="ARBA00001974"/>
    </source>
</evidence>
<evidence type="ECO:0000256" key="4">
    <source>
        <dbReference type="ARBA" id="ARBA00022723"/>
    </source>
</evidence>
<reference evidence="11" key="1">
    <citation type="journal article" date="2019" name="Int. J. Syst. Evol. Microbiol.">
        <title>The Global Catalogue of Microorganisms (GCM) 10K type strain sequencing project: providing services to taxonomists for standard genome sequencing and annotation.</title>
        <authorList>
            <consortium name="The Broad Institute Genomics Platform"/>
            <consortium name="The Broad Institute Genome Sequencing Center for Infectious Disease"/>
            <person name="Wu L."/>
            <person name="Ma J."/>
        </authorList>
    </citation>
    <scope>NUCLEOTIDE SEQUENCE [LARGE SCALE GENOMIC DNA]</scope>
    <source>
        <strain evidence="11">CGMCC 1.15180</strain>
    </source>
</reference>
<keyword evidence="6" id="KW-0408">Iron</keyword>
<evidence type="ECO:0000259" key="9">
    <source>
        <dbReference type="PROSITE" id="PS51384"/>
    </source>
</evidence>
<organism evidence="10 11">
    <name type="scientific">Streptomyces ochraceiscleroticus</name>
    <dbReference type="NCBI Taxonomy" id="47761"/>
    <lineage>
        <taxon>Bacteria</taxon>
        <taxon>Bacillati</taxon>
        <taxon>Actinomycetota</taxon>
        <taxon>Actinomycetes</taxon>
        <taxon>Kitasatosporales</taxon>
        <taxon>Streptomycetaceae</taxon>
        <taxon>Streptomyces</taxon>
    </lineage>
</organism>
<dbReference type="SUPFAM" id="SSF52343">
    <property type="entry name" value="Ferredoxin reductase-like, C-terminal NADP-linked domain"/>
    <property type="match status" value="1"/>
</dbReference>
<sequence>MTTTTPARTEVELDLRLERKETLADGVVRLILKHPAGEPLPAWEPGAHIDLLLGPDLVRQYSLCGDPADRSVLQVAVLREVAGRGGSRHVHDALVEGDTVRVRGPRNHFALVDAPRYLFIAGGIGITPILPMISEAEQRGAHWRLIYGGRTRTTMAFAGQLAQTYPDRVELRPQDETGHLDLQTLLGTPQQDTAMYCCGPEPLLNAVEEACAGWPEGALHIERFVPKAREDDGPATAFEVELAQSGLTLTVPTDRSILEVVEEAGVDVLSSCQEGTCGSCETAVLAGEPDHRDSLLSERERAAGEVMFVCVSRSRSPRLVLDL</sequence>
<dbReference type="PROSITE" id="PS00197">
    <property type="entry name" value="2FE2S_FER_1"/>
    <property type="match status" value="1"/>
</dbReference>
<keyword evidence="4" id="KW-0479">Metal-binding</keyword>
<dbReference type="Proteomes" id="UP001596139">
    <property type="component" value="Unassembled WGS sequence"/>
</dbReference>
<evidence type="ECO:0000256" key="7">
    <source>
        <dbReference type="ARBA" id="ARBA00023014"/>
    </source>
</evidence>
<feature type="domain" description="FAD-binding FR-type" evidence="9">
    <location>
        <begin position="10"/>
        <end position="112"/>
    </location>
</feature>
<evidence type="ECO:0000259" key="8">
    <source>
        <dbReference type="PROSITE" id="PS51085"/>
    </source>
</evidence>
<dbReference type="SUPFAM" id="SSF63380">
    <property type="entry name" value="Riboflavin synthase domain-like"/>
    <property type="match status" value="1"/>
</dbReference>
<dbReference type="InterPro" id="IPR036010">
    <property type="entry name" value="2Fe-2S_ferredoxin-like_sf"/>
</dbReference>
<dbReference type="Gene3D" id="3.40.50.80">
    <property type="entry name" value="Nucleotide-binding domain of ferredoxin-NADP reductase (FNR) module"/>
    <property type="match status" value="1"/>
</dbReference>
<evidence type="ECO:0000256" key="5">
    <source>
        <dbReference type="ARBA" id="ARBA00023002"/>
    </source>
</evidence>
<feature type="domain" description="2Fe-2S ferredoxin-type" evidence="8">
    <location>
        <begin position="238"/>
        <end position="323"/>
    </location>
</feature>
<name>A0ABW1MK62_9ACTN</name>
<dbReference type="Gene3D" id="2.40.30.10">
    <property type="entry name" value="Translation factors"/>
    <property type="match status" value="1"/>
</dbReference>
<dbReference type="InterPro" id="IPR017927">
    <property type="entry name" value="FAD-bd_FR_type"/>
</dbReference>
<dbReference type="EMBL" id="JBHSPX010000004">
    <property type="protein sequence ID" value="MFC6064045.1"/>
    <property type="molecule type" value="Genomic_DNA"/>
</dbReference>
<keyword evidence="11" id="KW-1185">Reference proteome</keyword>
<dbReference type="PROSITE" id="PS51384">
    <property type="entry name" value="FAD_FR"/>
    <property type="match status" value="1"/>
</dbReference>
<dbReference type="CDD" id="cd00207">
    <property type="entry name" value="fer2"/>
    <property type="match status" value="1"/>
</dbReference>
<dbReference type="Gene3D" id="3.10.20.30">
    <property type="match status" value="1"/>
</dbReference>
<comment type="caution">
    <text evidence="10">The sequence shown here is derived from an EMBL/GenBank/DDBJ whole genome shotgun (WGS) entry which is preliminary data.</text>
</comment>
<evidence type="ECO:0000313" key="11">
    <source>
        <dbReference type="Proteomes" id="UP001596139"/>
    </source>
</evidence>
<keyword evidence="2" id="KW-0285">Flavoprotein</keyword>
<accession>A0ABW1MK62</accession>
<dbReference type="InterPro" id="IPR039261">
    <property type="entry name" value="FNR_nucleotide-bd"/>
</dbReference>
<keyword evidence="7" id="KW-0411">Iron-sulfur</keyword>